<dbReference type="EMBL" id="ML145088">
    <property type="protein sequence ID" value="TBU63742.1"/>
    <property type="molecule type" value="Genomic_DNA"/>
</dbReference>
<name>A0A4Q9Q882_9APHY</name>
<dbReference type="Proteomes" id="UP000292082">
    <property type="component" value="Unassembled WGS sequence"/>
</dbReference>
<gene>
    <name evidence="1" type="ORF">BD310DRAFT_903354</name>
</gene>
<accession>A0A4Q9Q882</accession>
<proteinExistence type="predicted"/>
<sequence>MAVRLTCASFPSIRDLYGLREIRRRIASISGRGEVTLSQTTRSFGGTPFTPVPGFVRSSIGEVLRALDIFQRPDFSFNTICKNLGSPRLEDTSLFALNRQRGQASNDHLRRIEPARCKGIGFASSKVSAFNCSSDFYNTVKLKTSETRPQNVARVSGGISFSTSLNEIRAVLLTQSDPILGSTFNDIHRLRDLSYHEEIGPRSIASRSLLPEIGQSPPDDEVVSDIGVKPGIESSLSIAQERSDLLSGSQSLTLASDSQKSSETSSHALRRLVVEAVDSARLLRASVSSRMTSILTISSHVAAFSAIETSFGVKRSSGQVSDENPRFPVLRPSAIAFTPQRVSLMASVSEPMPLGIRPTDWSV</sequence>
<dbReference type="AlphaFoldDB" id="A0A4Q9Q882"/>
<evidence type="ECO:0000313" key="2">
    <source>
        <dbReference type="Proteomes" id="UP000292082"/>
    </source>
</evidence>
<organism evidence="1 2">
    <name type="scientific">Dichomitus squalens</name>
    <dbReference type="NCBI Taxonomy" id="114155"/>
    <lineage>
        <taxon>Eukaryota</taxon>
        <taxon>Fungi</taxon>
        <taxon>Dikarya</taxon>
        <taxon>Basidiomycota</taxon>
        <taxon>Agaricomycotina</taxon>
        <taxon>Agaricomycetes</taxon>
        <taxon>Polyporales</taxon>
        <taxon>Polyporaceae</taxon>
        <taxon>Dichomitus</taxon>
    </lineage>
</organism>
<protein>
    <submittedName>
        <fullName evidence="1">Uncharacterized protein</fullName>
    </submittedName>
</protein>
<keyword evidence="2" id="KW-1185">Reference proteome</keyword>
<reference evidence="1 2" key="1">
    <citation type="submission" date="2019-01" db="EMBL/GenBank/DDBJ databases">
        <title>Draft genome sequences of three monokaryotic isolates of the white-rot basidiomycete fungus Dichomitus squalens.</title>
        <authorList>
            <consortium name="DOE Joint Genome Institute"/>
            <person name="Lopez S.C."/>
            <person name="Andreopoulos B."/>
            <person name="Pangilinan J."/>
            <person name="Lipzen A."/>
            <person name="Riley R."/>
            <person name="Ahrendt S."/>
            <person name="Ng V."/>
            <person name="Barry K."/>
            <person name="Daum C."/>
            <person name="Grigoriev I.V."/>
            <person name="Hilden K.S."/>
            <person name="Makela M.R."/>
            <person name="de Vries R.P."/>
        </authorList>
    </citation>
    <scope>NUCLEOTIDE SEQUENCE [LARGE SCALE GENOMIC DNA]</scope>
    <source>
        <strain evidence="1 2">CBS 464.89</strain>
    </source>
</reference>
<evidence type="ECO:0000313" key="1">
    <source>
        <dbReference type="EMBL" id="TBU63742.1"/>
    </source>
</evidence>